<comment type="caution">
    <text evidence="2">The sequence shown here is derived from an EMBL/GenBank/DDBJ whole genome shotgun (WGS) entry which is preliminary data.</text>
</comment>
<feature type="transmembrane region" description="Helical" evidence="1">
    <location>
        <begin position="231"/>
        <end position="252"/>
    </location>
</feature>
<keyword evidence="3" id="KW-1185">Reference proteome</keyword>
<feature type="transmembrane region" description="Helical" evidence="1">
    <location>
        <begin position="146"/>
        <end position="171"/>
    </location>
</feature>
<dbReference type="EMBL" id="MU250527">
    <property type="protein sequence ID" value="KAG7449727.1"/>
    <property type="molecule type" value="Genomic_DNA"/>
</dbReference>
<keyword evidence="1" id="KW-0472">Membrane</keyword>
<accession>A0A9P7W045</accession>
<dbReference type="Proteomes" id="UP000812287">
    <property type="component" value="Unassembled WGS sequence"/>
</dbReference>
<gene>
    <name evidence="2" type="ORF">BT62DRAFT_885607</name>
</gene>
<feature type="transmembrane region" description="Helical" evidence="1">
    <location>
        <begin position="264"/>
        <end position="283"/>
    </location>
</feature>
<protein>
    <submittedName>
        <fullName evidence="2">Uncharacterized protein</fullName>
    </submittedName>
</protein>
<evidence type="ECO:0000313" key="3">
    <source>
        <dbReference type="Proteomes" id="UP000812287"/>
    </source>
</evidence>
<proteinExistence type="predicted"/>
<dbReference type="OrthoDB" id="3357408at2759"/>
<dbReference type="RefSeq" id="XP_043043227.1">
    <property type="nucleotide sequence ID" value="XM_043182837.1"/>
</dbReference>
<feature type="transmembrane region" description="Helical" evidence="1">
    <location>
        <begin position="66"/>
        <end position="88"/>
    </location>
</feature>
<dbReference type="GeneID" id="66105134"/>
<feature type="transmembrane region" description="Helical" evidence="1">
    <location>
        <begin position="191"/>
        <end position="211"/>
    </location>
</feature>
<keyword evidence="1" id="KW-0812">Transmembrane</keyword>
<feature type="transmembrane region" description="Helical" evidence="1">
    <location>
        <begin position="34"/>
        <end position="54"/>
    </location>
</feature>
<reference evidence="2" key="1">
    <citation type="submission" date="2020-11" db="EMBL/GenBank/DDBJ databases">
        <title>Adaptations for nitrogen fixation in a non-lichenized fungal sporocarp promotes dispersal by wood-feeding termites.</title>
        <authorList>
            <consortium name="DOE Joint Genome Institute"/>
            <person name="Koch R.A."/>
            <person name="Yoon G."/>
            <person name="Arayal U."/>
            <person name="Lail K."/>
            <person name="Amirebrahimi M."/>
            <person name="Labutti K."/>
            <person name="Lipzen A."/>
            <person name="Riley R."/>
            <person name="Barry K."/>
            <person name="Henrissat B."/>
            <person name="Grigoriev I.V."/>
            <person name="Herr J.R."/>
            <person name="Aime M.C."/>
        </authorList>
    </citation>
    <scope>NUCLEOTIDE SEQUENCE</scope>
    <source>
        <strain evidence="2">MCA 3950</strain>
    </source>
</reference>
<name>A0A9P7W045_9AGAR</name>
<dbReference type="AlphaFoldDB" id="A0A9P7W045"/>
<sequence>MGVANIPLDKAYLTAIWLETLFYGELSIFMATRVLIFFCRPGINTFLFFSYLWIARYRQKPGAVNMVVLCTAVAMFCFSTVHVSLGFYRLVEGFIYRRDLPGGPGAFFSDVSIPANVAKVCIHTINSILGDSIVVWRCYHVWGRDWIVCILPILLIIASAVCGFGQTVIFAQAKTTHSAFGPNLQRWNGSLFSLSLVTNVVATSLIAFRIWHLGRQLTFPSSFRYLRVLTLVVESGAIYSSALIIEITLYFLNTNAFYIIYDPIAQLTAIVPTMIIVMTSLGLTSNNLNEQTKLSVETSPHFALKRHRGGNTATDSSFVAAPRNGVLGTNSASAESGLERSLYLDMKGDDPVLYSGGSGSDSG</sequence>
<organism evidence="2 3">
    <name type="scientific">Guyanagaster necrorhizus</name>
    <dbReference type="NCBI Taxonomy" id="856835"/>
    <lineage>
        <taxon>Eukaryota</taxon>
        <taxon>Fungi</taxon>
        <taxon>Dikarya</taxon>
        <taxon>Basidiomycota</taxon>
        <taxon>Agaricomycotina</taxon>
        <taxon>Agaricomycetes</taxon>
        <taxon>Agaricomycetidae</taxon>
        <taxon>Agaricales</taxon>
        <taxon>Marasmiineae</taxon>
        <taxon>Physalacriaceae</taxon>
        <taxon>Guyanagaster</taxon>
    </lineage>
</organism>
<evidence type="ECO:0000256" key="1">
    <source>
        <dbReference type="SAM" id="Phobius"/>
    </source>
</evidence>
<evidence type="ECO:0000313" key="2">
    <source>
        <dbReference type="EMBL" id="KAG7449727.1"/>
    </source>
</evidence>
<keyword evidence="1" id="KW-1133">Transmembrane helix</keyword>